<dbReference type="RefSeq" id="WP_136927749.1">
    <property type="nucleotide sequence ID" value="NZ_SSMQ01000003.1"/>
</dbReference>
<evidence type="ECO:0000313" key="2">
    <source>
        <dbReference type="EMBL" id="TKD12449.1"/>
    </source>
</evidence>
<reference evidence="2 3" key="1">
    <citation type="submission" date="2019-04" db="EMBL/GenBank/DDBJ databases">
        <authorList>
            <person name="Li Y."/>
            <person name="Wang J."/>
        </authorList>
    </citation>
    <scope>NUCLEOTIDE SEQUENCE [LARGE SCALE GENOMIC DNA]</scope>
    <source>
        <strain evidence="2 3">DSM 14668</strain>
    </source>
</reference>
<dbReference type="InterPro" id="IPR003141">
    <property type="entry name" value="Pol/His_phosphatase_N"/>
</dbReference>
<protein>
    <submittedName>
        <fullName evidence="2">PHP domain-containing protein</fullName>
    </submittedName>
</protein>
<dbReference type="SUPFAM" id="SSF89550">
    <property type="entry name" value="PHP domain-like"/>
    <property type="match status" value="1"/>
</dbReference>
<dbReference type="Pfam" id="PF02811">
    <property type="entry name" value="PHP"/>
    <property type="match status" value="1"/>
</dbReference>
<dbReference type="InterPro" id="IPR004013">
    <property type="entry name" value="PHP_dom"/>
</dbReference>
<evidence type="ECO:0000259" key="1">
    <source>
        <dbReference type="SMART" id="SM00481"/>
    </source>
</evidence>
<proteinExistence type="predicted"/>
<dbReference type="PANTHER" id="PTHR42924:SF11">
    <property type="entry name" value="POLYMERASE_HISTIDINOL PHOSPHATASE N-TERMINAL DOMAIN-CONTAINING PROTEIN"/>
    <property type="match status" value="1"/>
</dbReference>
<evidence type="ECO:0000313" key="3">
    <source>
        <dbReference type="Proteomes" id="UP000309215"/>
    </source>
</evidence>
<dbReference type="GO" id="GO:0004534">
    <property type="term" value="F:5'-3' RNA exonuclease activity"/>
    <property type="evidence" value="ECO:0007669"/>
    <property type="project" value="TreeGrafter"/>
</dbReference>
<dbReference type="AlphaFoldDB" id="A0A4U1JKC4"/>
<dbReference type="GO" id="GO:0035312">
    <property type="term" value="F:5'-3' DNA exonuclease activity"/>
    <property type="evidence" value="ECO:0007669"/>
    <property type="project" value="TreeGrafter"/>
</dbReference>
<name>A0A4U1JKC4_9BACT</name>
<dbReference type="Proteomes" id="UP000309215">
    <property type="component" value="Unassembled WGS sequence"/>
</dbReference>
<organism evidence="2 3">
    <name type="scientific">Polyangium fumosum</name>
    <dbReference type="NCBI Taxonomy" id="889272"/>
    <lineage>
        <taxon>Bacteria</taxon>
        <taxon>Pseudomonadati</taxon>
        <taxon>Myxococcota</taxon>
        <taxon>Polyangia</taxon>
        <taxon>Polyangiales</taxon>
        <taxon>Polyangiaceae</taxon>
        <taxon>Polyangium</taxon>
    </lineage>
</organism>
<comment type="caution">
    <text evidence="2">The sequence shown here is derived from an EMBL/GenBank/DDBJ whole genome shotgun (WGS) entry which is preliminary data.</text>
</comment>
<dbReference type="SMART" id="SM00481">
    <property type="entry name" value="POLIIIAc"/>
    <property type="match status" value="1"/>
</dbReference>
<keyword evidence="3" id="KW-1185">Reference proteome</keyword>
<sequence length="366" mass="40007">MRSKTGMLRWIALGVGVTAIGGVAAIAFTRVPPVRAALAAPLSINIKIEPPKLGPPHFAETLDVSTFQRGNLHTHSQWSDGDRPPKDVYTWYRSHGYAFLALTDHDNRVSPETFAALEKKGFVIIGGEEITMMAEGKPVHVNGLCTKKTIGGGRFNTKREALLHGLTQVHDQKGVALVNHPNFDWALTLDDVRVTRGAELLEIWSGHPYVNTEGNAERPSHEAVWNTLLDEGWTIAGVAVDDAHHLGLTKPNIKPARPGKGWVQVFAEKPERGLICEGLAKGRLYASSGVTLTRIRVTENKLSVWPKEEGAVVVFIGDGGKELAKVERGAEGDASYELRGGETWVRARVSLPNGKMAWTQGYRVVR</sequence>
<dbReference type="InterPro" id="IPR052018">
    <property type="entry name" value="PHP_domain"/>
</dbReference>
<dbReference type="Gene3D" id="3.20.20.140">
    <property type="entry name" value="Metal-dependent hydrolases"/>
    <property type="match status" value="1"/>
</dbReference>
<dbReference type="EMBL" id="SSMQ01000003">
    <property type="protein sequence ID" value="TKD12449.1"/>
    <property type="molecule type" value="Genomic_DNA"/>
</dbReference>
<feature type="domain" description="Polymerase/histidinol phosphatase N-terminal" evidence="1">
    <location>
        <begin position="70"/>
        <end position="134"/>
    </location>
</feature>
<gene>
    <name evidence="2" type="ORF">E8A74_04955</name>
</gene>
<dbReference type="InterPro" id="IPR016195">
    <property type="entry name" value="Pol/histidinol_Pase-like"/>
</dbReference>
<dbReference type="CDD" id="cd07432">
    <property type="entry name" value="PHP_HisPPase"/>
    <property type="match status" value="1"/>
</dbReference>
<dbReference type="NCBIfam" id="NF038032">
    <property type="entry name" value="CehA_McbA_metalo"/>
    <property type="match status" value="1"/>
</dbReference>
<accession>A0A4U1JKC4</accession>
<dbReference type="OrthoDB" id="9808747at2"/>
<dbReference type="PANTHER" id="PTHR42924">
    <property type="entry name" value="EXONUCLEASE"/>
    <property type="match status" value="1"/>
</dbReference>